<evidence type="ECO:0000256" key="9">
    <source>
        <dbReference type="HAMAP-Rule" id="MF_00212"/>
    </source>
</evidence>
<dbReference type="GO" id="GO:0047545">
    <property type="term" value="F:(S)-2-hydroxyglutarate dehydrogenase activity"/>
    <property type="evidence" value="ECO:0007669"/>
    <property type="project" value="TreeGrafter"/>
</dbReference>
<dbReference type="EC" id="1.1.5.4" evidence="9"/>
<dbReference type="NCBIfam" id="NF009875">
    <property type="entry name" value="PRK13339.1"/>
    <property type="match status" value="1"/>
</dbReference>
<dbReference type="NCBIfam" id="NF003611">
    <property type="entry name" value="PRK05257.3-2"/>
    <property type="match status" value="1"/>
</dbReference>
<sequence length="489" mass="53937">METSITQSDVVLIGAGVMSGTLGTFLKELAPSQSITIFEGLSQVALESSNEWNNAGTGHAALCELNYTAEKADGSVDISKAIAINEKYQLSLEMWSYLVEKGYLQNPQQFIRKIPHMSFVQGENNITFLKKRFEQLSQNPLFENMQFSEDPETLKHWIPLMMDNRNAKEAVAATYIENGTDVNFGELTRKLFQHLTAQGCQLHLNHKVTDIQKSGDGWLLTIQNASGQILKHLCKFLFIGGGGGTLPLLQKTGIKEGKHVGGFPVSGIFMVCRNPEVVEKHHAKVYGKAKIGAPPMSVPHLDTRFIDGKKTLLFGPFAGFTFKFLKTGSICDFPASFKPGNLLTMHIAGLKNIPLTHYLIKQALLTKEQRMADLREFVPDAKSEDWEVIIAGQRVQIIKDLPNAKGSLCFGTEVIASEDSTVAALLGASPGASTSVDAMLGVLEKCFADKLPEWKEKLTEMMPSYGKSLREEPDLIQVSRAKVVRFLCL</sequence>
<protein>
    <recommendedName>
        <fullName evidence="9">Probable malate:quinone oxidoreductase</fullName>
        <ecNumber evidence="9">1.1.5.4</ecNumber>
    </recommendedName>
    <alternativeName>
        <fullName evidence="9">MQO</fullName>
    </alternativeName>
    <alternativeName>
        <fullName evidence="9">Malate dehydrogenase [quinone]</fullName>
    </alternativeName>
</protein>
<dbReference type="NCBIfam" id="NF003605">
    <property type="entry name" value="PRK05257.1-4"/>
    <property type="match status" value="1"/>
</dbReference>
<evidence type="ECO:0000256" key="3">
    <source>
        <dbReference type="ARBA" id="ARBA00005012"/>
    </source>
</evidence>
<evidence type="ECO:0000256" key="2">
    <source>
        <dbReference type="ARBA" id="ARBA00001974"/>
    </source>
</evidence>
<keyword evidence="8 9" id="KW-0560">Oxidoreductase</keyword>
<evidence type="ECO:0000313" key="10">
    <source>
        <dbReference type="EMBL" id="AWI50098.1"/>
    </source>
</evidence>
<dbReference type="PANTHER" id="PTHR43104:SF2">
    <property type="entry name" value="L-2-HYDROXYGLUTARATE DEHYDROGENASE, MITOCHONDRIAL"/>
    <property type="match status" value="1"/>
</dbReference>
<evidence type="ECO:0000256" key="7">
    <source>
        <dbReference type="ARBA" id="ARBA00022827"/>
    </source>
</evidence>
<dbReference type="GO" id="GO:0006099">
    <property type="term" value="P:tricarboxylic acid cycle"/>
    <property type="evidence" value="ECO:0007669"/>
    <property type="project" value="UniProtKB-UniRule"/>
</dbReference>
<dbReference type="Gene3D" id="3.30.9.10">
    <property type="entry name" value="D-Amino Acid Oxidase, subunit A, domain 2"/>
    <property type="match status" value="1"/>
</dbReference>
<dbReference type="EMBL" id="CP029206">
    <property type="protein sequence ID" value="AWI50098.1"/>
    <property type="molecule type" value="Genomic_DNA"/>
</dbReference>
<dbReference type="SUPFAM" id="SSF51905">
    <property type="entry name" value="FAD/NAD(P)-binding domain"/>
    <property type="match status" value="1"/>
</dbReference>
<dbReference type="UniPathway" id="UPA00223">
    <property type="reaction ID" value="UER01008"/>
</dbReference>
<evidence type="ECO:0000256" key="5">
    <source>
        <dbReference type="ARBA" id="ARBA00022532"/>
    </source>
</evidence>
<dbReference type="KEGG" id="apor:DDU33_00650"/>
<comment type="catalytic activity">
    <reaction evidence="1 9">
        <text>(S)-malate + a quinone = a quinol + oxaloacetate</text>
        <dbReference type="Rhea" id="RHEA:46012"/>
        <dbReference type="ChEBI" id="CHEBI:15589"/>
        <dbReference type="ChEBI" id="CHEBI:16452"/>
        <dbReference type="ChEBI" id="CHEBI:24646"/>
        <dbReference type="ChEBI" id="CHEBI:132124"/>
        <dbReference type="EC" id="1.1.5.4"/>
    </reaction>
</comment>
<comment type="cofactor">
    <cofactor evidence="2 9">
        <name>FAD</name>
        <dbReference type="ChEBI" id="CHEBI:57692"/>
    </cofactor>
</comment>
<keyword evidence="7 9" id="KW-0274">FAD</keyword>
<keyword evidence="6 9" id="KW-0285">Flavoprotein</keyword>
<dbReference type="NCBIfam" id="TIGR01320">
    <property type="entry name" value="mal_quin_oxido"/>
    <property type="match status" value="1"/>
</dbReference>
<evidence type="ECO:0000256" key="1">
    <source>
        <dbReference type="ARBA" id="ARBA00001139"/>
    </source>
</evidence>
<dbReference type="NCBIfam" id="NF003604">
    <property type="entry name" value="PRK05257.1-3"/>
    <property type="match status" value="1"/>
</dbReference>
<dbReference type="Proteomes" id="UP000244920">
    <property type="component" value="Chromosome"/>
</dbReference>
<dbReference type="GO" id="GO:0008924">
    <property type="term" value="F:L-malate dehydrogenase (quinone) activity"/>
    <property type="evidence" value="ECO:0007669"/>
    <property type="project" value="UniProtKB-UniRule"/>
</dbReference>
<dbReference type="InterPro" id="IPR036188">
    <property type="entry name" value="FAD/NAD-bd_sf"/>
</dbReference>
<keyword evidence="11" id="KW-1185">Reference proteome</keyword>
<dbReference type="RefSeq" id="WP_108922491.1">
    <property type="nucleotide sequence ID" value="NZ_CP029206.1"/>
</dbReference>
<reference evidence="11" key="1">
    <citation type="submission" date="2018-05" db="EMBL/GenBank/DDBJ databases">
        <title>Complete genome sequence of Actinobacillus porcitonsillarum reference strain 9953L55 (CCUG 46996).</title>
        <authorList>
            <person name="Dona V."/>
            <person name="Perreten V."/>
        </authorList>
    </citation>
    <scope>NUCLEOTIDE SEQUENCE [LARGE SCALE GENOMIC DNA]</scope>
    <source>
        <strain evidence="11">9953L55</strain>
    </source>
</reference>
<evidence type="ECO:0000256" key="6">
    <source>
        <dbReference type="ARBA" id="ARBA00022630"/>
    </source>
</evidence>
<evidence type="ECO:0000256" key="4">
    <source>
        <dbReference type="ARBA" id="ARBA00006389"/>
    </source>
</evidence>
<name>A0A2U8FGJ5_9PAST</name>
<dbReference type="InterPro" id="IPR006231">
    <property type="entry name" value="MQO"/>
</dbReference>
<evidence type="ECO:0000313" key="11">
    <source>
        <dbReference type="Proteomes" id="UP000244920"/>
    </source>
</evidence>
<organism evidence="10 11">
    <name type="scientific">Actinobacillus porcitonsillarum</name>
    <dbReference type="NCBI Taxonomy" id="189834"/>
    <lineage>
        <taxon>Bacteria</taxon>
        <taxon>Pseudomonadati</taxon>
        <taxon>Pseudomonadota</taxon>
        <taxon>Gammaproteobacteria</taxon>
        <taxon>Pasteurellales</taxon>
        <taxon>Pasteurellaceae</taxon>
        <taxon>Actinobacillus</taxon>
    </lineage>
</organism>
<dbReference type="PANTHER" id="PTHR43104">
    <property type="entry name" value="L-2-HYDROXYGLUTARATE DEHYDROGENASE, MITOCHONDRIAL"/>
    <property type="match status" value="1"/>
</dbReference>
<dbReference type="HAMAP" id="MF_00212">
    <property type="entry name" value="MQO"/>
    <property type="match status" value="1"/>
</dbReference>
<comment type="pathway">
    <text evidence="3 9">Carbohydrate metabolism; tricarboxylic acid cycle; oxaloacetate from (S)-malate (quinone route): step 1/1.</text>
</comment>
<dbReference type="Gene3D" id="3.50.50.60">
    <property type="entry name" value="FAD/NAD(P)-binding domain"/>
    <property type="match status" value="1"/>
</dbReference>
<gene>
    <name evidence="9 10" type="primary">mqo</name>
    <name evidence="10" type="ORF">DDU33_00650</name>
</gene>
<dbReference type="NCBIfam" id="NF003606">
    <property type="entry name" value="PRK05257.2-1"/>
    <property type="match status" value="1"/>
</dbReference>
<dbReference type="NCBIfam" id="NF003608">
    <property type="entry name" value="PRK05257.2-4"/>
    <property type="match status" value="1"/>
</dbReference>
<dbReference type="AlphaFoldDB" id="A0A2U8FGJ5"/>
<proteinExistence type="inferred from homology"/>
<accession>A0A2U8FGJ5</accession>
<comment type="similarity">
    <text evidence="4 9">Belongs to the MQO family.</text>
</comment>
<keyword evidence="5 9" id="KW-0816">Tricarboxylic acid cycle</keyword>
<dbReference type="Pfam" id="PF06039">
    <property type="entry name" value="Mqo"/>
    <property type="match status" value="1"/>
</dbReference>
<evidence type="ECO:0000256" key="8">
    <source>
        <dbReference type="ARBA" id="ARBA00023002"/>
    </source>
</evidence>